<dbReference type="OrthoDB" id="1754178at2"/>
<keyword evidence="3" id="KW-1185">Reference proteome</keyword>
<evidence type="ECO:0000313" key="3">
    <source>
        <dbReference type="Proteomes" id="UP000198619"/>
    </source>
</evidence>
<name>A0A1I0Y575_9CLOT</name>
<dbReference type="InterPro" id="IPR011437">
    <property type="entry name" value="DUF1540"/>
</dbReference>
<feature type="domain" description="DUF1540" evidence="1">
    <location>
        <begin position="79"/>
        <end position="117"/>
    </location>
</feature>
<dbReference type="Pfam" id="PF07561">
    <property type="entry name" value="DUF1540"/>
    <property type="match status" value="2"/>
</dbReference>
<gene>
    <name evidence="2" type="ORF">SAMN04488528_101152</name>
</gene>
<sequence>MENRLICRAEECVNNMGGFCTARVINMIGVLARESEDVKCSTFGERTITEALKNATNLNLGGAFAQAFNTEKVEIAPEVLCSAEKCMYNHKKKCIAEDVFVNENALTSVGSPYCETFKENK</sequence>
<dbReference type="RefSeq" id="WP_090040653.1">
    <property type="nucleotide sequence ID" value="NZ_FOKI01000011.1"/>
</dbReference>
<evidence type="ECO:0000259" key="1">
    <source>
        <dbReference type="Pfam" id="PF07561"/>
    </source>
</evidence>
<proteinExistence type="predicted"/>
<evidence type="ECO:0000313" key="2">
    <source>
        <dbReference type="EMBL" id="SFB08565.1"/>
    </source>
</evidence>
<reference evidence="2 3" key="1">
    <citation type="submission" date="2016-10" db="EMBL/GenBank/DDBJ databases">
        <authorList>
            <person name="de Groot N.N."/>
        </authorList>
    </citation>
    <scope>NUCLEOTIDE SEQUENCE [LARGE SCALE GENOMIC DNA]</scope>
    <source>
        <strain evidence="2 3">DSM 12271</strain>
    </source>
</reference>
<feature type="domain" description="DUF1540" evidence="1">
    <location>
        <begin position="7"/>
        <end position="43"/>
    </location>
</feature>
<organism evidence="2 3">
    <name type="scientific">Clostridium frigidicarnis</name>
    <dbReference type="NCBI Taxonomy" id="84698"/>
    <lineage>
        <taxon>Bacteria</taxon>
        <taxon>Bacillati</taxon>
        <taxon>Bacillota</taxon>
        <taxon>Clostridia</taxon>
        <taxon>Eubacteriales</taxon>
        <taxon>Clostridiaceae</taxon>
        <taxon>Clostridium</taxon>
    </lineage>
</organism>
<protein>
    <recommendedName>
        <fullName evidence="1">DUF1540 domain-containing protein</fullName>
    </recommendedName>
</protein>
<accession>A0A1I0Y575</accession>
<dbReference type="Proteomes" id="UP000198619">
    <property type="component" value="Unassembled WGS sequence"/>
</dbReference>
<dbReference type="EMBL" id="FOKI01000011">
    <property type="protein sequence ID" value="SFB08565.1"/>
    <property type="molecule type" value="Genomic_DNA"/>
</dbReference>
<dbReference type="AlphaFoldDB" id="A0A1I0Y575"/>